<dbReference type="GO" id="GO:0003677">
    <property type="term" value="F:DNA binding"/>
    <property type="evidence" value="ECO:0007669"/>
    <property type="project" value="UniProtKB-KW"/>
</dbReference>
<feature type="region of interest" description="Disordered" evidence="1">
    <location>
        <begin position="70"/>
        <end position="89"/>
    </location>
</feature>
<dbReference type="CDD" id="cd00093">
    <property type="entry name" value="HTH_XRE"/>
    <property type="match status" value="1"/>
</dbReference>
<sequence length="89" mass="10142">MTRLGEYLYSKSINQSEIARKTGYSRARINQLCNNEKTRLEAKELYKIFLAIGVNPGEEFNKLYFDVKLSPDTSKKSDSTKNTEGESLA</sequence>
<keyword evidence="4" id="KW-1185">Reference proteome</keyword>
<dbReference type="InterPro" id="IPR010982">
    <property type="entry name" value="Lambda_DNA-bd_dom_sf"/>
</dbReference>
<keyword evidence="3" id="KW-0238">DNA-binding</keyword>
<dbReference type="InterPro" id="IPR001387">
    <property type="entry name" value="Cro/C1-type_HTH"/>
</dbReference>
<organism evidence="3 4">
    <name type="scientific">Arachidicoccus rhizosphaerae</name>
    <dbReference type="NCBI Taxonomy" id="551991"/>
    <lineage>
        <taxon>Bacteria</taxon>
        <taxon>Pseudomonadati</taxon>
        <taxon>Bacteroidota</taxon>
        <taxon>Chitinophagia</taxon>
        <taxon>Chitinophagales</taxon>
        <taxon>Chitinophagaceae</taxon>
        <taxon>Arachidicoccus</taxon>
    </lineage>
</organism>
<evidence type="ECO:0000259" key="2">
    <source>
        <dbReference type="Pfam" id="PF13443"/>
    </source>
</evidence>
<name>A0A1H4AJP0_9BACT</name>
<dbReference type="Proteomes" id="UP000199041">
    <property type="component" value="Unassembled WGS sequence"/>
</dbReference>
<feature type="compositionally biased region" description="Basic and acidic residues" evidence="1">
    <location>
        <begin position="73"/>
        <end position="89"/>
    </location>
</feature>
<protein>
    <submittedName>
        <fullName evidence="3">Cro/C1-type HTH DNA-binding domain-containing protein</fullName>
    </submittedName>
</protein>
<dbReference type="Gene3D" id="1.10.260.40">
    <property type="entry name" value="lambda repressor-like DNA-binding domains"/>
    <property type="match status" value="1"/>
</dbReference>
<dbReference type="OrthoDB" id="1123008at2"/>
<gene>
    <name evidence="3" type="ORF">SAMN05192529_11522</name>
</gene>
<reference evidence="3 4" key="1">
    <citation type="submission" date="2016-10" db="EMBL/GenBank/DDBJ databases">
        <authorList>
            <person name="de Groot N.N."/>
        </authorList>
    </citation>
    <scope>NUCLEOTIDE SEQUENCE [LARGE SCALE GENOMIC DNA]</scope>
    <source>
        <strain evidence="3 4">Vu-144</strain>
    </source>
</reference>
<proteinExistence type="predicted"/>
<dbReference type="EMBL" id="FNQY01000015">
    <property type="protein sequence ID" value="SEA35988.1"/>
    <property type="molecule type" value="Genomic_DNA"/>
</dbReference>
<dbReference type="SUPFAM" id="SSF47413">
    <property type="entry name" value="lambda repressor-like DNA-binding domains"/>
    <property type="match status" value="1"/>
</dbReference>
<dbReference type="AlphaFoldDB" id="A0A1H4AJP0"/>
<dbReference type="RefSeq" id="WP_091399139.1">
    <property type="nucleotide sequence ID" value="NZ_FNQY01000015.1"/>
</dbReference>
<feature type="domain" description="HTH cro/C1-type" evidence="2">
    <location>
        <begin position="4"/>
        <end position="58"/>
    </location>
</feature>
<evidence type="ECO:0000256" key="1">
    <source>
        <dbReference type="SAM" id="MobiDB-lite"/>
    </source>
</evidence>
<accession>A0A1H4AJP0</accession>
<dbReference type="Pfam" id="PF13443">
    <property type="entry name" value="HTH_26"/>
    <property type="match status" value="1"/>
</dbReference>
<evidence type="ECO:0000313" key="4">
    <source>
        <dbReference type="Proteomes" id="UP000199041"/>
    </source>
</evidence>
<evidence type="ECO:0000313" key="3">
    <source>
        <dbReference type="EMBL" id="SEA35988.1"/>
    </source>
</evidence>